<dbReference type="AlphaFoldDB" id="A0A432WK78"/>
<sequence length="254" mass="27954">MMHTVNRVVWTGAAMAFALNLSACSSTPEDDVVTAEPEVELGERILRASGNEPFWTAEVYADYVRYMLAADSWDTWNLLPIVGVQMDESQAEYQFSGGRGGLTITQSICHDTMAGMPFPYTAELSVDGARYQGCAGDTKDLLLGSQWHVVDVDGTQPPRDASVTLNFDTDGRIYGQGGCNRYFGSYNLTGEGISFSQMGLTRMACAEARMDFEVKYVNTLGNVTQISFNEENELLLSTVQGEVIRASYLPRELK</sequence>
<dbReference type="EMBL" id="PIPM01000004">
    <property type="protein sequence ID" value="RUO34232.1"/>
    <property type="molecule type" value="Genomic_DNA"/>
</dbReference>
<dbReference type="PANTHER" id="PTHR35535:SF1">
    <property type="entry name" value="HEAT SHOCK PROTEIN HSLJ"/>
    <property type="match status" value="1"/>
</dbReference>
<dbReference type="OrthoDB" id="5348860at2"/>
<gene>
    <name evidence="3" type="ORF">CWE11_05750</name>
</gene>
<feature type="signal peptide" evidence="1">
    <location>
        <begin position="1"/>
        <end position="23"/>
    </location>
</feature>
<protein>
    <recommendedName>
        <fullName evidence="2">DUF306 domain-containing protein</fullName>
    </recommendedName>
</protein>
<dbReference type="Gene3D" id="2.40.128.270">
    <property type="match status" value="1"/>
</dbReference>
<evidence type="ECO:0000256" key="1">
    <source>
        <dbReference type="SAM" id="SignalP"/>
    </source>
</evidence>
<dbReference type="InterPro" id="IPR005184">
    <property type="entry name" value="DUF306_Meta_HslJ"/>
</dbReference>
<accession>A0A432WK78</accession>
<dbReference type="RefSeq" id="WP_126776649.1">
    <property type="nucleotide sequence ID" value="NZ_PIPM01000004.1"/>
</dbReference>
<dbReference type="Proteomes" id="UP000288405">
    <property type="component" value="Unassembled WGS sequence"/>
</dbReference>
<name>A0A432WK78_9GAMM</name>
<proteinExistence type="predicted"/>
<keyword evidence="1" id="KW-0732">Signal</keyword>
<evidence type="ECO:0000313" key="4">
    <source>
        <dbReference type="Proteomes" id="UP000288405"/>
    </source>
</evidence>
<feature type="chain" id="PRO_5019587708" description="DUF306 domain-containing protein" evidence="1">
    <location>
        <begin position="24"/>
        <end position="254"/>
    </location>
</feature>
<evidence type="ECO:0000259" key="2">
    <source>
        <dbReference type="Pfam" id="PF03724"/>
    </source>
</evidence>
<dbReference type="PANTHER" id="PTHR35535">
    <property type="entry name" value="HEAT SHOCK PROTEIN HSLJ"/>
    <property type="match status" value="1"/>
</dbReference>
<organism evidence="3 4">
    <name type="scientific">Aliidiomarina sanyensis</name>
    <dbReference type="NCBI Taxonomy" id="1249555"/>
    <lineage>
        <taxon>Bacteria</taxon>
        <taxon>Pseudomonadati</taxon>
        <taxon>Pseudomonadota</taxon>
        <taxon>Gammaproteobacteria</taxon>
        <taxon>Alteromonadales</taxon>
        <taxon>Idiomarinaceae</taxon>
        <taxon>Aliidiomarina</taxon>
    </lineage>
</organism>
<evidence type="ECO:0000313" key="3">
    <source>
        <dbReference type="EMBL" id="RUO34232.1"/>
    </source>
</evidence>
<reference evidence="3 4" key="1">
    <citation type="journal article" date="2011" name="Front. Microbiol.">
        <title>Genomic signatures of strain selection and enhancement in Bacillus atrophaeus var. globigii, a historical biowarfare simulant.</title>
        <authorList>
            <person name="Gibbons H.S."/>
            <person name="Broomall S.M."/>
            <person name="McNew L.A."/>
            <person name="Daligault H."/>
            <person name="Chapman C."/>
            <person name="Bruce D."/>
            <person name="Karavis M."/>
            <person name="Krepps M."/>
            <person name="McGregor P.A."/>
            <person name="Hong C."/>
            <person name="Park K.H."/>
            <person name="Akmal A."/>
            <person name="Feldman A."/>
            <person name="Lin J.S."/>
            <person name="Chang W.E."/>
            <person name="Higgs B.W."/>
            <person name="Demirev P."/>
            <person name="Lindquist J."/>
            <person name="Liem A."/>
            <person name="Fochler E."/>
            <person name="Read T.D."/>
            <person name="Tapia R."/>
            <person name="Johnson S."/>
            <person name="Bishop-Lilly K.A."/>
            <person name="Detter C."/>
            <person name="Han C."/>
            <person name="Sozhamannan S."/>
            <person name="Rosenzweig C.N."/>
            <person name="Skowronski E.W."/>
        </authorList>
    </citation>
    <scope>NUCLEOTIDE SEQUENCE [LARGE SCALE GENOMIC DNA]</scope>
    <source>
        <strain evidence="3 4">GYP-17</strain>
    </source>
</reference>
<comment type="caution">
    <text evidence="3">The sequence shown here is derived from an EMBL/GenBank/DDBJ whole genome shotgun (WGS) entry which is preliminary data.</text>
</comment>
<dbReference type="InterPro" id="IPR053147">
    <property type="entry name" value="Hsp_HslJ-like"/>
</dbReference>
<keyword evidence="4" id="KW-1185">Reference proteome</keyword>
<feature type="domain" description="DUF306" evidence="2">
    <location>
        <begin position="142"/>
        <end position="243"/>
    </location>
</feature>
<dbReference type="Pfam" id="PF03724">
    <property type="entry name" value="META"/>
    <property type="match status" value="1"/>
</dbReference>
<dbReference type="InterPro" id="IPR038670">
    <property type="entry name" value="HslJ-like_sf"/>
</dbReference>